<proteinExistence type="predicted"/>
<accession>A0A6G0ZCB5</accession>
<dbReference type="AlphaFoldDB" id="A0A6G0ZCB5"/>
<evidence type="ECO:0000313" key="2">
    <source>
        <dbReference type="Proteomes" id="UP000478052"/>
    </source>
</evidence>
<organism evidence="1 2">
    <name type="scientific">Aphis craccivora</name>
    <name type="common">Cowpea aphid</name>
    <dbReference type="NCBI Taxonomy" id="307492"/>
    <lineage>
        <taxon>Eukaryota</taxon>
        <taxon>Metazoa</taxon>
        <taxon>Ecdysozoa</taxon>
        <taxon>Arthropoda</taxon>
        <taxon>Hexapoda</taxon>
        <taxon>Insecta</taxon>
        <taxon>Pterygota</taxon>
        <taxon>Neoptera</taxon>
        <taxon>Paraneoptera</taxon>
        <taxon>Hemiptera</taxon>
        <taxon>Sternorrhyncha</taxon>
        <taxon>Aphidomorpha</taxon>
        <taxon>Aphidoidea</taxon>
        <taxon>Aphididae</taxon>
        <taxon>Aphidini</taxon>
        <taxon>Aphis</taxon>
        <taxon>Aphis</taxon>
    </lineage>
</organism>
<keyword evidence="2" id="KW-1185">Reference proteome</keyword>
<gene>
    <name evidence="1" type="ORF">FWK35_00004905</name>
</gene>
<evidence type="ECO:0000313" key="1">
    <source>
        <dbReference type="EMBL" id="KAF0768315.1"/>
    </source>
</evidence>
<sequence>SIYDLQVILKLKNHKIVCVNNNFSISFFGPIKILGNLTQRSSLVILIVIKKL</sequence>
<protein>
    <submittedName>
        <fullName evidence="1">Uncharacterized protein</fullName>
    </submittedName>
</protein>
<reference evidence="1 2" key="1">
    <citation type="submission" date="2019-08" db="EMBL/GenBank/DDBJ databases">
        <title>Whole genome of Aphis craccivora.</title>
        <authorList>
            <person name="Voronova N.V."/>
            <person name="Shulinski R.S."/>
            <person name="Bandarenka Y.V."/>
            <person name="Zhorov D.G."/>
            <person name="Warner D."/>
        </authorList>
    </citation>
    <scope>NUCLEOTIDE SEQUENCE [LARGE SCALE GENOMIC DNA]</scope>
    <source>
        <strain evidence="1">180601</strain>
        <tissue evidence="1">Whole Body</tissue>
    </source>
</reference>
<feature type="non-terminal residue" evidence="1">
    <location>
        <position position="1"/>
    </location>
</feature>
<comment type="caution">
    <text evidence="1">The sequence shown here is derived from an EMBL/GenBank/DDBJ whole genome shotgun (WGS) entry which is preliminary data.</text>
</comment>
<dbReference type="EMBL" id="VUJU01000794">
    <property type="protein sequence ID" value="KAF0768315.1"/>
    <property type="molecule type" value="Genomic_DNA"/>
</dbReference>
<name>A0A6G0ZCB5_APHCR</name>
<dbReference type="Proteomes" id="UP000478052">
    <property type="component" value="Unassembled WGS sequence"/>
</dbReference>